<dbReference type="OrthoDB" id="3629643at2"/>
<organism evidence="1 2">
    <name type="scientific">Amycolatopsis rhizosphaerae</name>
    <dbReference type="NCBI Taxonomy" id="2053003"/>
    <lineage>
        <taxon>Bacteria</taxon>
        <taxon>Bacillati</taxon>
        <taxon>Actinomycetota</taxon>
        <taxon>Actinomycetes</taxon>
        <taxon>Pseudonocardiales</taxon>
        <taxon>Pseudonocardiaceae</taxon>
        <taxon>Amycolatopsis</taxon>
    </lineage>
</organism>
<comment type="caution">
    <text evidence="1">The sequence shown here is derived from an EMBL/GenBank/DDBJ whole genome shotgun (WGS) entry which is preliminary data.</text>
</comment>
<dbReference type="Gene3D" id="1.10.287.1060">
    <property type="entry name" value="ESAT-6-like"/>
    <property type="match status" value="1"/>
</dbReference>
<evidence type="ECO:0000313" key="1">
    <source>
        <dbReference type="EMBL" id="TVT29972.1"/>
    </source>
</evidence>
<accession>A0A558B0B8</accession>
<dbReference type="Pfam" id="PF06013">
    <property type="entry name" value="WXG100"/>
    <property type="match status" value="1"/>
</dbReference>
<gene>
    <name evidence="1" type="ORF">FNH05_29740</name>
</gene>
<dbReference type="InterPro" id="IPR010310">
    <property type="entry name" value="T7SS_ESAT-6-like"/>
</dbReference>
<dbReference type="EMBL" id="VJWX01000434">
    <property type="protein sequence ID" value="TVT29972.1"/>
    <property type="molecule type" value="Genomic_DNA"/>
</dbReference>
<reference evidence="1 2" key="1">
    <citation type="submission" date="2019-07" db="EMBL/GenBank/DDBJ databases">
        <authorList>
            <person name="Duangmal K."/>
            <person name="Teo W.F.A."/>
        </authorList>
    </citation>
    <scope>NUCLEOTIDE SEQUENCE [LARGE SCALE GENOMIC DNA]</scope>
    <source>
        <strain evidence="1 2">TBRC 6029</strain>
    </source>
</reference>
<dbReference type="InterPro" id="IPR036689">
    <property type="entry name" value="ESAT-6-like_sf"/>
</dbReference>
<reference evidence="1 2" key="2">
    <citation type="submission" date="2019-08" db="EMBL/GenBank/DDBJ databases">
        <title>Amycolatopsis acidicola sp. nov., isolated from peat swamp forest soil.</title>
        <authorList>
            <person name="Srisuk N."/>
        </authorList>
    </citation>
    <scope>NUCLEOTIDE SEQUENCE [LARGE SCALE GENOMIC DNA]</scope>
    <source>
        <strain evidence="1 2">TBRC 6029</strain>
    </source>
</reference>
<evidence type="ECO:0000313" key="2">
    <source>
        <dbReference type="Proteomes" id="UP000320011"/>
    </source>
</evidence>
<keyword evidence="2" id="KW-1185">Reference proteome</keyword>
<dbReference type="SUPFAM" id="SSF140453">
    <property type="entry name" value="EsxAB dimer-like"/>
    <property type="match status" value="1"/>
</dbReference>
<dbReference type="RefSeq" id="WP_144592167.1">
    <property type="nucleotide sequence ID" value="NZ_VJWX01000434.1"/>
</dbReference>
<dbReference type="Proteomes" id="UP000320011">
    <property type="component" value="Unassembled WGS sequence"/>
</dbReference>
<name>A0A558B0B8_9PSEU</name>
<protein>
    <submittedName>
        <fullName evidence="1">Uncharacterized protein</fullName>
    </submittedName>
</protein>
<sequence>MTYDFIHGDPDQMARLAAKWTQEHEDMAARNKQLNSGNTGLAAAWKGASGSMFVQQVEPDRHGQNQKLTTTGQTVADTVRTTASKYSDADSSGGQVLGAAGNFSVDGAAISSAIGTTI</sequence>
<dbReference type="AlphaFoldDB" id="A0A558B0B8"/>
<proteinExistence type="predicted"/>